<evidence type="ECO:0000256" key="5">
    <source>
        <dbReference type="ARBA" id="ARBA00023274"/>
    </source>
</evidence>
<gene>
    <name evidence="7" type="primary">rpsK</name>
    <name evidence="9" type="ORF">A2Z11_02225</name>
</gene>
<dbReference type="InterPro" id="IPR001971">
    <property type="entry name" value="Ribosomal_uS11"/>
</dbReference>
<evidence type="ECO:0000256" key="8">
    <source>
        <dbReference type="RuleBase" id="RU003629"/>
    </source>
</evidence>
<dbReference type="AlphaFoldDB" id="A0A1G1WHP4"/>
<sequence length="125" mass="13229">MAKSKKQKPKDFSMGKIYISATFNNTLITITDAKGDTVAWGSSGAMGFKGARKSTPYAATTAVESAVKKATAAGLRDAEVYIKGPGNGREAAIRALRGSGLNIKVIADVTPIPHNGPRPRKKRRV</sequence>
<dbReference type="InterPro" id="IPR036967">
    <property type="entry name" value="Ribosomal_uS11_sf"/>
</dbReference>
<dbReference type="PIRSF" id="PIRSF002131">
    <property type="entry name" value="Ribosomal_S11"/>
    <property type="match status" value="1"/>
</dbReference>
<evidence type="ECO:0000256" key="3">
    <source>
        <dbReference type="ARBA" id="ARBA00022884"/>
    </source>
</evidence>
<keyword evidence="4 7" id="KW-0689">Ribosomal protein</keyword>
<dbReference type="GO" id="GO:0003735">
    <property type="term" value="F:structural constituent of ribosome"/>
    <property type="evidence" value="ECO:0007669"/>
    <property type="project" value="InterPro"/>
</dbReference>
<dbReference type="NCBIfam" id="NF003698">
    <property type="entry name" value="PRK05309.1"/>
    <property type="match status" value="1"/>
</dbReference>
<dbReference type="SUPFAM" id="SSF53137">
    <property type="entry name" value="Translational machinery components"/>
    <property type="match status" value="1"/>
</dbReference>
<evidence type="ECO:0000313" key="10">
    <source>
        <dbReference type="Proteomes" id="UP000176389"/>
    </source>
</evidence>
<comment type="similarity">
    <text evidence="1 7 8">Belongs to the universal ribosomal protein uS11 family.</text>
</comment>
<keyword evidence="3 7" id="KW-0694">RNA-binding</keyword>
<dbReference type="EMBL" id="MHCS01000010">
    <property type="protein sequence ID" value="OGY26767.1"/>
    <property type="molecule type" value="Genomic_DNA"/>
</dbReference>
<reference evidence="9 10" key="1">
    <citation type="journal article" date="2016" name="Nat. Commun.">
        <title>Thousands of microbial genomes shed light on interconnected biogeochemical processes in an aquifer system.</title>
        <authorList>
            <person name="Anantharaman K."/>
            <person name="Brown C.T."/>
            <person name="Hug L.A."/>
            <person name="Sharon I."/>
            <person name="Castelle C.J."/>
            <person name="Probst A.J."/>
            <person name="Thomas B.C."/>
            <person name="Singh A."/>
            <person name="Wilkins M.J."/>
            <person name="Karaoz U."/>
            <person name="Brodie E.L."/>
            <person name="Williams K.H."/>
            <person name="Hubbard S.S."/>
            <person name="Banfield J.F."/>
        </authorList>
    </citation>
    <scope>NUCLEOTIDE SEQUENCE [LARGE SCALE GENOMIC DNA]</scope>
</reference>
<protein>
    <recommendedName>
        <fullName evidence="6 7">Small ribosomal subunit protein uS11</fullName>
    </recommendedName>
</protein>
<evidence type="ECO:0000256" key="7">
    <source>
        <dbReference type="HAMAP-Rule" id="MF_01310"/>
    </source>
</evidence>
<name>A0A1G1WHP4_9BACT</name>
<proteinExistence type="inferred from homology"/>
<accession>A0A1G1WHP4</accession>
<evidence type="ECO:0000256" key="6">
    <source>
        <dbReference type="ARBA" id="ARBA00035160"/>
    </source>
</evidence>
<keyword evidence="5 7" id="KW-0687">Ribonucleoprotein</keyword>
<evidence type="ECO:0000256" key="4">
    <source>
        <dbReference type="ARBA" id="ARBA00022980"/>
    </source>
</evidence>
<dbReference type="GO" id="GO:1990904">
    <property type="term" value="C:ribonucleoprotein complex"/>
    <property type="evidence" value="ECO:0007669"/>
    <property type="project" value="UniProtKB-KW"/>
</dbReference>
<evidence type="ECO:0000256" key="1">
    <source>
        <dbReference type="ARBA" id="ARBA00006194"/>
    </source>
</evidence>
<dbReference type="PROSITE" id="PS00054">
    <property type="entry name" value="RIBOSOMAL_S11"/>
    <property type="match status" value="1"/>
</dbReference>
<dbReference type="Pfam" id="PF00411">
    <property type="entry name" value="Ribosomal_S11"/>
    <property type="match status" value="1"/>
</dbReference>
<evidence type="ECO:0000256" key="2">
    <source>
        <dbReference type="ARBA" id="ARBA00022730"/>
    </source>
</evidence>
<dbReference type="Proteomes" id="UP000176389">
    <property type="component" value="Unassembled WGS sequence"/>
</dbReference>
<keyword evidence="2 7" id="KW-0699">rRNA-binding</keyword>
<comment type="subunit">
    <text evidence="7">Part of the 30S ribosomal subunit. Interacts with proteins S7 and S18. Binds to IF-3.</text>
</comment>
<dbReference type="GO" id="GO:0006412">
    <property type="term" value="P:translation"/>
    <property type="evidence" value="ECO:0007669"/>
    <property type="project" value="UniProtKB-UniRule"/>
</dbReference>
<organism evidence="9 10">
    <name type="scientific">Candidatus Woykebacteria bacterium RBG_16_43_9</name>
    <dbReference type="NCBI Taxonomy" id="1802596"/>
    <lineage>
        <taxon>Bacteria</taxon>
        <taxon>Candidatus Woykeibacteriota</taxon>
    </lineage>
</organism>
<dbReference type="InterPro" id="IPR019981">
    <property type="entry name" value="Ribosomal_uS11_bac-type"/>
</dbReference>
<evidence type="ECO:0000313" key="9">
    <source>
        <dbReference type="EMBL" id="OGY26767.1"/>
    </source>
</evidence>
<comment type="function">
    <text evidence="7">Located on the platform of the 30S subunit, it bridges several disparate RNA helices of the 16S rRNA. Forms part of the Shine-Dalgarno cleft in the 70S ribosome.</text>
</comment>
<dbReference type="FunFam" id="3.30.420.80:FF:000010">
    <property type="entry name" value="30S ribosomal protein S11"/>
    <property type="match status" value="1"/>
</dbReference>
<dbReference type="InterPro" id="IPR018102">
    <property type="entry name" value="Ribosomal_uS11_CS"/>
</dbReference>
<dbReference type="GO" id="GO:0005840">
    <property type="term" value="C:ribosome"/>
    <property type="evidence" value="ECO:0007669"/>
    <property type="project" value="UniProtKB-KW"/>
</dbReference>
<dbReference type="HAMAP" id="MF_01310">
    <property type="entry name" value="Ribosomal_uS11"/>
    <property type="match status" value="1"/>
</dbReference>
<dbReference type="STRING" id="1802596.A2Z11_02225"/>
<dbReference type="PANTHER" id="PTHR11759">
    <property type="entry name" value="40S RIBOSOMAL PROTEIN S14/30S RIBOSOMAL PROTEIN S11"/>
    <property type="match status" value="1"/>
</dbReference>
<dbReference type="GO" id="GO:0019843">
    <property type="term" value="F:rRNA binding"/>
    <property type="evidence" value="ECO:0007669"/>
    <property type="project" value="UniProtKB-UniRule"/>
</dbReference>
<comment type="caution">
    <text evidence="9">The sequence shown here is derived from an EMBL/GenBank/DDBJ whole genome shotgun (WGS) entry which is preliminary data.</text>
</comment>
<dbReference type="NCBIfam" id="TIGR03632">
    <property type="entry name" value="uS11_bact"/>
    <property type="match status" value="1"/>
</dbReference>
<dbReference type="Gene3D" id="3.30.420.80">
    <property type="entry name" value="Ribosomal protein S11"/>
    <property type="match status" value="1"/>
</dbReference>